<feature type="transmembrane region" description="Helical" evidence="11">
    <location>
        <begin position="1689"/>
        <end position="1711"/>
    </location>
</feature>
<evidence type="ECO:0000259" key="13">
    <source>
        <dbReference type="PROSITE" id="PS50095"/>
    </source>
</evidence>
<dbReference type="Proteomes" id="UP001159427">
    <property type="component" value="Unassembled WGS sequence"/>
</dbReference>
<dbReference type="InterPro" id="IPR013122">
    <property type="entry name" value="PKD1_2_channel"/>
</dbReference>
<keyword evidence="15" id="KW-1185">Reference proteome</keyword>
<feature type="compositionally biased region" description="Acidic residues" evidence="10">
    <location>
        <begin position="875"/>
        <end position="886"/>
    </location>
</feature>
<evidence type="ECO:0000256" key="10">
    <source>
        <dbReference type="SAM" id="MobiDB-lite"/>
    </source>
</evidence>
<dbReference type="InterPro" id="IPR046791">
    <property type="entry name" value="Polycystin_dom"/>
</dbReference>
<dbReference type="PANTHER" id="PTHR10877:SF150">
    <property type="entry name" value="REJ DOMAIN-CONTAINING PROTEIN"/>
    <property type="match status" value="1"/>
</dbReference>
<keyword evidence="5 11" id="KW-1133">Transmembrane helix</keyword>
<dbReference type="PRINTS" id="PR01433">
    <property type="entry name" value="POLYCYSTIN2"/>
</dbReference>
<dbReference type="InterPro" id="IPR000421">
    <property type="entry name" value="FA58C"/>
</dbReference>
<accession>A0ABN8LW68</accession>
<dbReference type="InterPro" id="IPR003915">
    <property type="entry name" value="PKD_2"/>
</dbReference>
<dbReference type="Gene3D" id="2.60.60.20">
    <property type="entry name" value="PLAT/LH2 domain"/>
    <property type="match status" value="1"/>
</dbReference>
<evidence type="ECO:0000256" key="5">
    <source>
        <dbReference type="ARBA" id="ARBA00022989"/>
    </source>
</evidence>
<dbReference type="SMART" id="SM00308">
    <property type="entry name" value="LH2"/>
    <property type="match status" value="1"/>
</dbReference>
<sequence length="2339" mass="264599">ISVDKCSKSLGISDYRIRDEQMTVNSAYNNDFATFGAHRARLNLTSWPPGYRANKQGEGFFSLLAVNLDHDMVITGIATQGYGNSSVQEWVESYIIYYEKGNDFKFFTEADGLSQKIFSGNRNSHSIQYNEVPFPVVTRRVTINPKEIKNNFALRMELYGCKPEFYFMAWIALSKSRFTLEFAERENEVYLALKKEVTEEIMQLMAHAPGFLSAELRTLSPQKSGDWPITAAEIRIFCLQSKMYSVADYLRKRIQRGDSSFFSEYLNTEDHFDCQCTLPRVTVELSKTLKNASIVYVNEPFHLKATFRDDCNTSNDYKLYWEVCKCDEDTGLCDQVIPYGRSWSPDRPKTLFPRLFRGAGYLYIRCVFKRMTDKIKKQFEQVKTYDYGYVRLEFPPLVTIISGPGRAVKGNQTFVILDASESYDPDKKYEKIEGMSLNWLCREEGQVEPTTSTEKIQTSGCYNFTGKLNNSSPLLRVDLKNVKGNRTYVFQVVIRKGQRISRAMSKLKVDEPFILTIGCITNCGAQVSASQRFTLKTSCSGLLCHHIVNYKWVLFQLSNDRDWEEIPNFEENILTHLDSPNLVIPGGKQVLRENNEYKVMVIITFDTGFVTSEEMRFVTNSPPRVFDGRDGCFVTPSEGFVFTTEFNISCSGWMDSDLPLNYEFRYHTSSGVLLISSGPSSSATARLPLGRITLEAQVSDSVGASNVRRLQVQVVPVLANDISKALESSQSGGESQLQELVNSGQVDEAAQMAYTLLTAVVGADVDTNNKQAFKKTILEQISTVEVDSMQQVTQLSAVVVMATEGEKDIPATSQENVVGLLDNMTDFLLRSGISSKDHDVELFQKVGESLLQGMSNSLIISSNKASLERGQGDGMLDESENDDSVAEAERKANEHISKKVLNLINKLGATLLATKVVDEKPSVYHTDKLEMILDRQRPAKISGKTLGKSREKVILPSAKDLFGPDSTHLPSVDAQMTTFNNNPFTWASSAKSIRSSVVEFNLKKNDGTIIEVSGLSYPVELFLPVTRSREDSNKHADEIYFVKPSNGTNNLRYHRINIPTMDVIVSVEIKPELGQFVTVFVSAGKKPTPSEYQYKTRIPDFSSCSETNQSTRNHTCKNNPYEVAFSSDVTGKTGAHFVGIMFTTNETQEDRIRVARSCGSKGGRHKRSCIGVKDPPTTPPPTPKIIVPYYNANTDVNYTMSAKVTTCLYWSEKKQDWINDGCSIGPQTRYGILHCMCTHLSAFGGDLFVAPNPIDFDEVWIQLNVLGETGNYVVLATVCSIFGFYFLGLVLARRADRTDERKVVGNVYLSDCSSLNGFVYKLHVQTGMWNNQGTTASVGIVLYGEDGCSGPISLSDPKARRILFARGSVTSFTLSLPYSLGRLFKIRIWHDNSGDNPAWFLQQVEVQNANSGDKWHFLVNRWLALEKGSGEIELEINAADKEELEKFKNIFLFRTARSLGDGHLWLSVLTRPPHISFTRCQRLSCCLSVLFTAMVTNAMFYNFGARPKDIFQLGPLKLSWTQIKIGIQSGLLAIPINVLIVTIFRNTKQKSQEHVYKISVEETEQKAPGCLPHIFIVIGWLLCLVTSLTAAAFTVFYSMMWGAVTSNQWLTSITVSFIQDVFISQPVKVILLVSLLSLIVRKTPELEKVFGVSFQKGEENNKAIARPPQGEQLAKAKDFRAKVQGMYKVLAEVMCFLIFVVLLMIICYGNRGTMRFMLTSSMENMFVDFKEGNISTFWNWTQLRLLPTLYDTDWYNGRKFDYKEGFVGNRELFMVGMPRLRQIRMKQANHCQVAEEIPGVGGTFSRCIPPHSAENEYKARYSLPGWLPVTNTTFFHSLFDLQKLCPKPWRYLTSSELQTLSYQGFYSIYDGGGFVADLGYNLKSALNVVNKLKGSNWIDEFSVAVFVEFTVFNPSSSLFSITRCLYERFPTGGKAFSKSVKTLTLYKSPSGNFQMFYEVCQLLFIVIILLFVINEIFKVYKQKKKYFTDLWNWIELLQIVTAICAVVMFFMKAKYTSSFVKKVRNNPFETSSADYIVLWSTVEAYVLSFLTFIVTIKFLRVIRFNRHVCQMIGTLARSLNPLVSFFIVFMAATLAYAQLAFLLFGSTLDQYSSFFNSLRAVLQMLLGGKIFFYELKSADGLLGPLFVFLYAFTMTMILLNMFIAILNESYIEVMEYPEKDFTNADLGEFIITYIGRNLRSFGKRISSFLKKRFQRNDSSRKQENKRWITQENRRSAETERLILLEDETDKIAQTACPLASIESLRDIECTLDELPAESNLDTLQDSENATISLLSLDELYESKEDENLHVILQDVKGVINCMEFISGFRPLRPIRESVV</sequence>
<evidence type="ECO:0000256" key="6">
    <source>
        <dbReference type="ARBA" id="ARBA00023136"/>
    </source>
</evidence>
<dbReference type="InterPro" id="IPR051223">
    <property type="entry name" value="Polycystin"/>
</dbReference>
<evidence type="ECO:0000256" key="3">
    <source>
        <dbReference type="ARBA" id="ARBA00022692"/>
    </source>
</evidence>
<feature type="transmembrane region" description="Helical" evidence="11">
    <location>
        <begin position="1993"/>
        <end position="2015"/>
    </location>
</feature>
<dbReference type="Pfam" id="PF00754">
    <property type="entry name" value="F5_F8_type_C"/>
    <property type="match status" value="1"/>
</dbReference>
<feature type="non-terminal residue" evidence="14">
    <location>
        <position position="1"/>
    </location>
</feature>
<dbReference type="Pfam" id="PF20519">
    <property type="entry name" value="Polycystin_dom"/>
    <property type="match status" value="1"/>
</dbReference>
<evidence type="ECO:0000256" key="7">
    <source>
        <dbReference type="ARBA" id="ARBA00023180"/>
    </source>
</evidence>
<reference evidence="14 15" key="1">
    <citation type="submission" date="2022-05" db="EMBL/GenBank/DDBJ databases">
        <authorList>
            <consortium name="Genoscope - CEA"/>
            <person name="William W."/>
        </authorList>
    </citation>
    <scope>NUCLEOTIDE SEQUENCE [LARGE SCALE GENOMIC DNA]</scope>
</reference>
<dbReference type="InterPro" id="IPR046338">
    <property type="entry name" value="GAIN_dom_sf"/>
</dbReference>
<comment type="similarity">
    <text evidence="2">Belongs to the polycystin family.</text>
</comment>
<name>A0ABN8LW68_9CNID</name>
<keyword evidence="3 11" id="KW-0812">Transmembrane</keyword>
<dbReference type="InterPro" id="IPR008979">
    <property type="entry name" value="Galactose-bd-like_sf"/>
</dbReference>
<feature type="transmembrane region" description="Helical" evidence="11">
    <location>
        <begin position="1617"/>
        <end position="1640"/>
    </location>
</feature>
<feature type="transmembrane region" description="Helical" evidence="11">
    <location>
        <begin position="2035"/>
        <end position="2059"/>
    </location>
</feature>
<dbReference type="CDD" id="cd00057">
    <property type="entry name" value="FA58C"/>
    <property type="match status" value="1"/>
</dbReference>
<evidence type="ECO:0000259" key="12">
    <source>
        <dbReference type="PROSITE" id="PS50022"/>
    </source>
</evidence>
<comment type="caution">
    <text evidence="14">The sequence shown here is derived from an EMBL/GenBank/DDBJ whole genome shotgun (WGS) entry which is preliminary data.</text>
</comment>
<evidence type="ECO:0000256" key="2">
    <source>
        <dbReference type="ARBA" id="ARBA00007200"/>
    </source>
</evidence>
<feature type="transmembrane region" description="Helical" evidence="11">
    <location>
        <begin position="1272"/>
        <end position="1292"/>
    </location>
</feature>
<dbReference type="InterPro" id="IPR027359">
    <property type="entry name" value="Volt_channel_dom_sf"/>
</dbReference>
<dbReference type="Gene3D" id="2.60.120.260">
    <property type="entry name" value="Galactose-binding domain-like"/>
    <property type="match status" value="1"/>
</dbReference>
<evidence type="ECO:0000256" key="9">
    <source>
        <dbReference type="PROSITE-ProRule" id="PRU00152"/>
    </source>
</evidence>
<dbReference type="PROSITE" id="PS50022">
    <property type="entry name" value="FA58C_3"/>
    <property type="match status" value="1"/>
</dbReference>
<feature type="domain" description="PLAT" evidence="13">
    <location>
        <begin position="1318"/>
        <end position="1437"/>
    </location>
</feature>
<keyword evidence="7" id="KW-0325">Glycoprotein</keyword>
<comment type="caution">
    <text evidence="9">Lacks conserved residue(s) required for the propagation of feature annotation.</text>
</comment>
<keyword evidence="4" id="KW-0732">Signal</keyword>
<feature type="region of interest" description="Disordered" evidence="10">
    <location>
        <begin position="869"/>
        <end position="888"/>
    </location>
</feature>
<dbReference type="Gene3D" id="1.20.120.350">
    <property type="entry name" value="Voltage-gated potassium channels. Chain C"/>
    <property type="match status" value="1"/>
</dbReference>
<dbReference type="EMBL" id="CALNXI010000179">
    <property type="protein sequence ID" value="CAH3021360.1"/>
    <property type="molecule type" value="Genomic_DNA"/>
</dbReference>
<dbReference type="Pfam" id="PF02010">
    <property type="entry name" value="REJ"/>
    <property type="match status" value="1"/>
</dbReference>
<proteinExistence type="inferred from homology"/>
<dbReference type="InterPro" id="IPR000203">
    <property type="entry name" value="GPS"/>
</dbReference>
<dbReference type="Gene3D" id="1.10.287.70">
    <property type="match status" value="1"/>
</dbReference>
<feature type="transmembrane region" description="Helical" evidence="11">
    <location>
        <begin position="1523"/>
        <end position="1544"/>
    </location>
</feature>
<evidence type="ECO:0000313" key="15">
    <source>
        <dbReference type="Proteomes" id="UP001159427"/>
    </source>
</evidence>
<keyword evidence="8" id="KW-0966">Cell projection</keyword>
<evidence type="ECO:0008006" key="16">
    <source>
        <dbReference type="Google" id="ProtNLM"/>
    </source>
</evidence>
<feature type="domain" description="F5/8 type C" evidence="12">
    <location>
        <begin position="6"/>
        <end position="161"/>
    </location>
</feature>
<evidence type="ECO:0000313" key="14">
    <source>
        <dbReference type="EMBL" id="CAH3021360.1"/>
    </source>
</evidence>
<protein>
    <recommendedName>
        <fullName evidence="16">Polycystic kidney disease protein 1-like 2</fullName>
    </recommendedName>
</protein>
<evidence type="ECO:0000256" key="11">
    <source>
        <dbReference type="SAM" id="Phobius"/>
    </source>
</evidence>
<dbReference type="SUPFAM" id="SSF49723">
    <property type="entry name" value="Lipase/lipooxygenase domain (PLAT/LH2 domain)"/>
    <property type="match status" value="1"/>
</dbReference>
<dbReference type="PROSITE" id="PS01286">
    <property type="entry name" value="FA58C_2"/>
    <property type="match status" value="1"/>
</dbReference>
<organism evidence="14 15">
    <name type="scientific">Porites evermanni</name>
    <dbReference type="NCBI Taxonomy" id="104178"/>
    <lineage>
        <taxon>Eukaryota</taxon>
        <taxon>Metazoa</taxon>
        <taxon>Cnidaria</taxon>
        <taxon>Anthozoa</taxon>
        <taxon>Hexacorallia</taxon>
        <taxon>Scleractinia</taxon>
        <taxon>Fungiina</taxon>
        <taxon>Poritidae</taxon>
        <taxon>Porites</taxon>
    </lineage>
</organism>
<dbReference type="PROSITE" id="PS50095">
    <property type="entry name" value="PLAT"/>
    <property type="match status" value="1"/>
</dbReference>
<feature type="transmembrane region" description="Helical" evidence="11">
    <location>
        <begin position="1574"/>
        <end position="1597"/>
    </location>
</feature>
<dbReference type="SMART" id="SM00303">
    <property type="entry name" value="GPS"/>
    <property type="match status" value="1"/>
</dbReference>
<dbReference type="PANTHER" id="PTHR10877">
    <property type="entry name" value="POLYCYSTIN FAMILY MEMBER"/>
    <property type="match status" value="1"/>
</dbReference>
<feature type="transmembrane region" description="Helical" evidence="11">
    <location>
        <begin position="1483"/>
        <end position="1503"/>
    </location>
</feature>
<dbReference type="InterPro" id="IPR002859">
    <property type="entry name" value="PKD/REJ-like"/>
</dbReference>
<feature type="transmembrane region" description="Helical" evidence="11">
    <location>
        <begin position="2145"/>
        <end position="2166"/>
    </location>
</feature>
<dbReference type="SUPFAM" id="SSF49785">
    <property type="entry name" value="Galactose-binding domain-like"/>
    <property type="match status" value="1"/>
</dbReference>
<dbReference type="Pfam" id="PF01477">
    <property type="entry name" value="PLAT"/>
    <property type="match status" value="1"/>
</dbReference>
<dbReference type="InterPro" id="IPR036392">
    <property type="entry name" value="PLAT/LH2_dom_sf"/>
</dbReference>
<feature type="transmembrane region" description="Helical" evidence="11">
    <location>
        <begin position="2079"/>
        <end position="2102"/>
    </location>
</feature>
<feature type="transmembrane region" description="Helical" evidence="11">
    <location>
        <begin position="1955"/>
        <end position="1973"/>
    </location>
</feature>
<dbReference type="InterPro" id="IPR001024">
    <property type="entry name" value="PLAT/LH2_dom"/>
</dbReference>
<comment type="subcellular location">
    <subcellularLocation>
        <location evidence="1">Cell projection</location>
        <location evidence="1">Cilium membrane</location>
        <topology evidence="1">Multi-pass membrane protein</topology>
    </subcellularLocation>
</comment>
<dbReference type="Pfam" id="PF08016">
    <property type="entry name" value="PKD_channel"/>
    <property type="match status" value="1"/>
</dbReference>
<gene>
    <name evidence="14" type="ORF">PEVE_00011002</name>
</gene>
<dbReference type="SMART" id="SM00231">
    <property type="entry name" value="FA58C"/>
    <property type="match status" value="1"/>
</dbReference>
<evidence type="ECO:0000256" key="4">
    <source>
        <dbReference type="ARBA" id="ARBA00022729"/>
    </source>
</evidence>
<dbReference type="Gene3D" id="2.60.220.50">
    <property type="match status" value="1"/>
</dbReference>
<evidence type="ECO:0000256" key="8">
    <source>
        <dbReference type="ARBA" id="ARBA00023273"/>
    </source>
</evidence>
<evidence type="ECO:0000256" key="1">
    <source>
        <dbReference type="ARBA" id="ARBA00004272"/>
    </source>
</evidence>
<keyword evidence="6 11" id="KW-0472">Membrane</keyword>